<dbReference type="Gene3D" id="1.10.238.10">
    <property type="entry name" value="EF-hand"/>
    <property type="match status" value="1"/>
</dbReference>
<evidence type="ECO:0000256" key="1">
    <source>
        <dbReference type="ARBA" id="ARBA00022837"/>
    </source>
</evidence>
<name>A0A3P7LW61_DIBLA</name>
<dbReference type="AlphaFoldDB" id="A0A3P7LW61"/>
<keyword evidence="4" id="KW-1185">Reference proteome</keyword>
<accession>A0A3P7LW61</accession>
<dbReference type="SMART" id="SM00054">
    <property type="entry name" value="EFh"/>
    <property type="match status" value="2"/>
</dbReference>
<proteinExistence type="predicted"/>
<dbReference type="OrthoDB" id="26525at2759"/>
<feature type="domain" description="EF-hand" evidence="2">
    <location>
        <begin position="53"/>
        <end position="83"/>
    </location>
</feature>
<dbReference type="InterPro" id="IPR018247">
    <property type="entry name" value="EF_Hand_1_Ca_BS"/>
</dbReference>
<organism evidence="3 4">
    <name type="scientific">Dibothriocephalus latus</name>
    <name type="common">Fish tapeworm</name>
    <name type="synonym">Diphyllobothrium latum</name>
    <dbReference type="NCBI Taxonomy" id="60516"/>
    <lineage>
        <taxon>Eukaryota</taxon>
        <taxon>Metazoa</taxon>
        <taxon>Spiralia</taxon>
        <taxon>Lophotrochozoa</taxon>
        <taxon>Platyhelminthes</taxon>
        <taxon>Cestoda</taxon>
        <taxon>Eucestoda</taxon>
        <taxon>Diphyllobothriidea</taxon>
        <taxon>Diphyllobothriidae</taxon>
        <taxon>Dibothriocephalus</taxon>
    </lineage>
</organism>
<gene>
    <name evidence="3" type="ORF">DILT_LOCUS11094</name>
</gene>
<dbReference type="SUPFAM" id="SSF47473">
    <property type="entry name" value="EF-hand"/>
    <property type="match status" value="1"/>
</dbReference>
<dbReference type="GO" id="GO:0005509">
    <property type="term" value="F:calcium ion binding"/>
    <property type="evidence" value="ECO:0007669"/>
    <property type="project" value="InterPro"/>
</dbReference>
<dbReference type="EMBL" id="UYRU01061919">
    <property type="protein sequence ID" value="VDN15263.1"/>
    <property type="molecule type" value="Genomic_DNA"/>
</dbReference>
<feature type="domain" description="EF-hand" evidence="2">
    <location>
        <begin position="16"/>
        <end position="51"/>
    </location>
</feature>
<dbReference type="Pfam" id="PF13499">
    <property type="entry name" value="EF-hand_7"/>
    <property type="match status" value="1"/>
</dbReference>
<protein>
    <recommendedName>
        <fullName evidence="2">EF-hand domain-containing protein</fullName>
    </recommendedName>
</protein>
<dbReference type="CDD" id="cd00051">
    <property type="entry name" value="EFh"/>
    <property type="match status" value="1"/>
</dbReference>
<evidence type="ECO:0000313" key="4">
    <source>
        <dbReference type="Proteomes" id="UP000281553"/>
    </source>
</evidence>
<dbReference type="InterPro" id="IPR002048">
    <property type="entry name" value="EF_hand_dom"/>
</dbReference>
<sequence>MSIYCISVKPPLRRPVGKEAALKAFKAMDTDNSGSVSFEEFLDSIKREATEEISVSNLRKFFKKIDTDNNGVISLAELEELFC</sequence>
<keyword evidence="1" id="KW-0106">Calcium</keyword>
<dbReference type="Proteomes" id="UP000281553">
    <property type="component" value="Unassembled WGS sequence"/>
</dbReference>
<evidence type="ECO:0000259" key="2">
    <source>
        <dbReference type="PROSITE" id="PS50222"/>
    </source>
</evidence>
<dbReference type="PROSITE" id="PS00018">
    <property type="entry name" value="EF_HAND_1"/>
    <property type="match status" value="2"/>
</dbReference>
<dbReference type="PROSITE" id="PS50222">
    <property type="entry name" value="EF_HAND_2"/>
    <property type="match status" value="2"/>
</dbReference>
<reference evidence="3 4" key="1">
    <citation type="submission" date="2018-11" db="EMBL/GenBank/DDBJ databases">
        <authorList>
            <consortium name="Pathogen Informatics"/>
        </authorList>
    </citation>
    <scope>NUCLEOTIDE SEQUENCE [LARGE SCALE GENOMIC DNA]</scope>
</reference>
<evidence type="ECO:0000313" key="3">
    <source>
        <dbReference type="EMBL" id="VDN15263.1"/>
    </source>
</evidence>
<dbReference type="InterPro" id="IPR011992">
    <property type="entry name" value="EF-hand-dom_pair"/>
</dbReference>